<keyword evidence="6" id="KW-0443">Lipid metabolism</keyword>
<dbReference type="EMBL" id="CP002583">
    <property type="protein sequence ID" value="ADZ90229.1"/>
    <property type="molecule type" value="Genomic_DNA"/>
</dbReference>
<dbReference type="HOGENOM" id="CLU_000022_23_7_6"/>
<dbReference type="InterPro" id="IPR040097">
    <property type="entry name" value="FAAL/FAAC"/>
</dbReference>
<organism evidence="9 10">
    <name type="scientific">Marinomonas mediterranea (strain ATCC 700492 / JCM 21426 / NBRC 103028 / MMB-1)</name>
    <dbReference type="NCBI Taxonomy" id="717774"/>
    <lineage>
        <taxon>Bacteria</taxon>
        <taxon>Pseudomonadati</taxon>
        <taxon>Pseudomonadota</taxon>
        <taxon>Gammaproteobacteria</taxon>
        <taxon>Oceanospirillales</taxon>
        <taxon>Oceanospirillaceae</taxon>
        <taxon>Marinomonas</taxon>
    </lineage>
</organism>
<keyword evidence="7" id="KW-0812">Transmembrane</keyword>
<keyword evidence="7" id="KW-1133">Transmembrane helix</keyword>
<evidence type="ECO:0000313" key="10">
    <source>
        <dbReference type="Proteomes" id="UP000001062"/>
    </source>
</evidence>
<dbReference type="InterPro" id="IPR020845">
    <property type="entry name" value="AMP-binding_CS"/>
</dbReference>
<dbReference type="InterPro" id="IPR020806">
    <property type="entry name" value="PKS_PP-bd"/>
</dbReference>
<dbReference type="OrthoDB" id="9757559at2"/>
<keyword evidence="7" id="KW-0472">Membrane</keyword>
<evidence type="ECO:0000256" key="1">
    <source>
        <dbReference type="ARBA" id="ARBA00006432"/>
    </source>
</evidence>
<keyword evidence="5" id="KW-0276">Fatty acid metabolism</keyword>
<dbReference type="InterPro" id="IPR042099">
    <property type="entry name" value="ANL_N_sf"/>
</dbReference>
<dbReference type="InterPro" id="IPR009081">
    <property type="entry name" value="PP-bd_ACP"/>
</dbReference>
<accession>F2K4D0</accession>
<dbReference type="PROSITE" id="PS50075">
    <property type="entry name" value="CARRIER"/>
    <property type="match status" value="1"/>
</dbReference>
<dbReference type="PROSITE" id="PS00012">
    <property type="entry name" value="PHOSPHOPANTETHEINE"/>
    <property type="match status" value="1"/>
</dbReference>
<dbReference type="FunFam" id="3.40.50.12780:FF:000013">
    <property type="entry name" value="Long-chain-fatty-acid--AMP ligase FadD32"/>
    <property type="match status" value="1"/>
</dbReference>
<dbReference type="EC" id="6.2.1.20" evidence="9"/>
<feature type="transmembrane region" description="Helical" evidence="7">
    <location>
        <begin position="80"/>
        <end position="99"/>
    </location>
</feature>
<reference evidence="9 10" key="1">
    <citation type="journal article" date="2012" name="Stand. Genomic Sci.">
        <title>Complete genome sequence of the melanogenic marine bacterium Marinomonas mediterranea type strain (MMB-1(T)).</title>
        <authorList>
            <person name="Lucas-Elio P."/>
            <person name="Goodwin L."/>
            <person name="Woyke T."/>
            <person name="Pitluck S."/>
            <person name="Nolan M."/>
            <person name="Kyrpides N.C."/>
            <person name="Detter J.C."/>
            <person name="Copeland A."/>
            <person name="Teshima H."/>
            <person name="Bruce D."/>
            <person name="Detter C."/>
            <person name="Tapia R."/>
            <person name="Han S."/>
            <person name="Land M.L."/>
            <person name="Ivanova N."/>
            <person name="Mikhailova N."/>
            <person name="Johnston A.W."/>
            <person name="Sanchez-Amat A."/>
        </authorList>
    </citation>
    <scope>NUCLEOTIDE SEQUENCE [LARGE SCALE GENOMIC DNA]</scope>
    <source>
        <strain evidence="10">ATCC 700492 / JCM 21426 / NBRC 103028 / MMB-1</strain>
    </source>
</reference>
<evidence type="ECO:0000256" key="7">
    <source>
        <dbReference type="SAM" id="Phobius"/>
    </source>
</evidence>
<dbReference type="eggNOG" id="COG0318">
    <property type="taxonomic scope" value="Bacteria"/>
</dbReference>
<dbReference type="SMART" id="SM00823">
    <property type="entry name" value="PKS_PP"/>
    <property type="match status" value="1"/>
</dbReference>
<dbReference type="Pfam" id="PF23024">
    <property type="entry name" value="AMP-dom_DIP2-like"/>
    <property type="match status" value="1"/>
</dbReference>
<comment type="similarity">
    <text evidence="1">Belongs to the ATP-dependent AMP-binding enzyme family.</text>
</comment>
<dbReference type="PANTHER" id="PTHR22754:SF32">
    <property type="entry name" value="DISCO-INTERACTING PROTEIN 2"/>
    <property type="match status" value="1"/>
</dbReference>
<proteinExistence type="inferred from homology"/>
<evidence type="ECO:0000313" key="9">
    <source>
        <dbReference type="EMBL" id="ADZ90229.1"/>
    </source>
</evidence>
<dbReference type="Pfam" id="PF00501">
    <property type="entry name" value="AMP-binding"/>
    <property type="match status" value="1"/>
</dbReference>
<dbReference type="Gene3D" id="1.10.1200.10">
    <property type="entry name" value="ACP-like"/>
    <property type="match status" value="1"/>
</dbReference>
<evidence type="ECO:0000256" key="3">
    <source>
        <dbReference type="ARBA" id="ARBA00022553"/>
    </source>
</evidence>
<dbReference type="GO" id="GO:0006633">
    <property type="term" value="P:fatty acid biosynthetic process"/>
    <property type="evidence" value="ECO:0007669"/>
    <property type="project" value="TreeGrafter"/>
</dbReference>
<protein>
    <submittedName>
        <fullName evidence="9">Long-chain-fatty-acid--(Acyl-carrier-protein) ligase</fullName>
        <ecNumber evidence="9">6.2.1.20</ecNumber>
    </submittedName>
</protein>
<dbReference type="InterPro" id="IPR036736">
    <property type="entry name" value="ACP-like_sf"/>
</dbReference>
<evidence type="ECO:0000256" key="2">
    <source>
        <dbReference type="ARBA" id="ARBA00022450"/>
    </source>
</evidence>
<evidence type="ECO:0000256" key="5">
    <source>
        <dbReference type="ARBA" id="ARBA00022832"/>
    </source>
</evidence>
<sequence>MTSPLLDTPLYTSLIDLLRHQTQINGSKVCFSLLANGTEVTESITYAELDARARAIAVELRTLAKPSDRAMLLMPNGIDYIVGFWGCVYAGIVAVTAYPPQHKRRDWGRLNSILGDCDAALVLSSVEHEVSVASWLLESSHQCKQFVVGKEFVPLAEQWEMPDVHSETLAYLQYSSGSTGSPKGVMLGHGNLIHNTALIAQEFSLDDSSNCVTWLPMYHDMGFVGGVLSPMGVGASVWLLPPPVVLQTPFLWLKAISDFKAVTSGGPNFIYEHCVARISDEQKQVLDLSAWRIAANGAEPIHTETLERFYTTFAQCNLAKSTLKPCYGMAETCLFVTASAHEAQYRSAALDSVALQKGRIVASGLGRGKEAVVHAPSSGRINDQMSIRIVDPETKSALADDQVGEIWVRGESVAQGYWNKPEATANTFDNELEGEAGYLRTGDLGFVLDGWLYVSGRAKEVVIVNGRNLYPQDIEATVQSVDKDIAPHGGAVFETPGNQVVLVQELTRRGMRRDDLDQIILSIRQAVAEVHEISFASIVLIKPVSLPKTTSGKIQRLKTRALYLDGEFAVGTPSDLSIKSNVIALWQASSISKSAANHAEHPAPAPLLPEWVAGDDAAIRDWVRAWIAIRLDVSVDKIDPTQKLVATGLDSVDAMTLTHELSQIVDSVLSPDLIWQYPTINELVAFLAAFRSETFEEDLMLEGEI</sequence>
<dbReference type="Gene3D" id="3.30.300.30">
    <property type="match status" value="1"/>
</dbReference>
<dbReference type="CDD" id="cd05931">
    <property type="entry name" value="FAAL"/>
    <property type="match status" value="1"/>
</dbReference>
<dbReference type="RefSeq" id="WP_013660134.1">
    <property type="nucleotide sequence ID" value="NC_015276.1"/>
</dbReference>
<dbReference type="SMART" id="SM01294">
    <property type="entry name" value="PKS_PP_betabranch"/>
    <property type="match status" value="1"/>
</dbReference>
<dbReference type="GO" id="GO:0031177">
    <property type="term" value="F:phosphopantetheine binding"/>
    <property type="evidence" value="ECO:0007669"/>
    <property type="project" value="InterPro"/>
</dbReference>
<evidence type="ECO:0000256" key="4">
    <source>
        <dbReference type="ARBA" id="ARBA00022598"/>
    </source>
</evidence>
<dbReference type="Pfam" id="PF00550">
    <property type="entry name" value="PP-binding"/>
    <property type="match status" value="1"/>
</dbReference>
<evidence type="ECO:0000259" key="8">
    <source>
        <dbReference type="PROSITE" id="PS50075"/>
    </source>
</evidence>
<gene>
    <name evidence="9" type="ordered locus">Marme_0954</name>
</gene>
<dbReference type="SUPFAM" id="SSF56801">
    <property type="entry name" value="Acetyl-CoA synthetase-like"/>
    <property type="match status" value="1"/>
</dbReference>
<dbReference type="PROSITE" id="PS00455">
    <property type="entry name" value="AMP_BINDING"/>
    <property type="match status" value="1"/>
</dbReference>
<dbReference type="PATRIC" id="fig|717774.3.peg.996"/>
<feature type="domain" description="Carrier" evidence="8">
    <location>
        <begin position="617"/>
        <end position="691"/>
    </location>
</feature>
<dbReference type="GO" id="GO:0071766">
    <property type="term" value="P:Actinobacterium-type cell wall biogenesis"/>
    <property type="evidence" value="ECO:0007669"/>
    <property type="project" value="UniProtKB-ARBA"/>
</dbReference>
<dbReference type="GO" id="GO:0008922">
    <property type="term" value="F:long-chain fatty acid [acyl-carrier-protein] ligase activity"/>
    <property type="evidence" value="ECO:0007669"/>
    <property type="project" value="UniProtKB-EC"/>
</dbReference>
<dbReference type="PANTHER" id="PTHR22754">
    <property type="entry name" value="DISCO-INTERACTING PROTEIN 2 DIP2 -RELATED"/>
    <property type="match status" value="1"/>
</dbReference>
<dbReference type="InterPro" id="IPR045851">
    <property type="entry name" value="AMP-bd_C_sf"/>
</dbReference>
<dbReference type="InterPro" id="IPR006162">
    <property type="entry name" value="Ppantetheine_attach_site"/>
</dbReference>
<dbReference type="STRING" id="717774.Marme_0954"/>
<dbReference type="GO" id="GO:0005886">
    <property type="term" value="C:plasma membrane"/>
    <property type="evidence" value="ECO:0007669"/>
    <property type="project" value="TreeGrafter"/>
</dbReference>
<dbReference type="SUPFAM" id="SSF47336">
    <property type="entry name" value="ACP-like"/>
    <property type="match status" value="1"/>
</dbReference>
<dbReference type="Proteomes" id="UP000001062">
    <property type="component" value="Chromosome"/>
</dbReference>
<keyword evidence="3" id="KW-0597">Phosphoprotein</keyword>
<dbReference type="GO" id="GO:0070566">
    <property type="term" value="F:adenylyltransferase activity"/>
    <property type="evidence" value="ECO:0007669"/>
    <property type="project" value="TreeGrafter"/>
</dbReference>
<dbReference type="KEGG" id="mme:Marme_0954"/>
<name>F2K4D0_MARM1</name>
<dbReference type="Gene3D" id="3.40.50.12780">
    <property type="entry name" value="N-terminal domain of ligase-like"/>
    <property type="match status" value="1"/>
</dbReference>
<keyword evidence="2" id="KW-0596">Phosphopantetheine</keyword>
<dbReference type="AlphaFoldDB" id="F2K4D0"/>
<dbReference type="InterPro" id="IPR025110">
    <property type="entry name" value="AMP-bd_C"/>
</dbReference>
<evidence type="ECO:0000256" key="6">
    <source>
        <dbReference type="ARBA" id="ARBA00023098"/>
    </source>
</evidence>
<dbReference type="InterPro" id="IPR000873">
    <property type="entry name" value="AMP-dep_synth/lig_dom"/>
</dbReference>
<keyword evidence="10" id="KW-1185">Reference proteome</keyword>
<keyword evidence="4 9" id="KW-0436">Ligase</keyword>